<dbReference type="EMBL" id="CP134890">
    <property type="protein sequence ID" value="WNM21832.1"/>
    <property type="molecule type" value="Genomic_DNA"/>
</dbReference>
<dbReference type="Proteomes" id="UP001304515">
    <property type="component" value="Chromosome"/>
</dbReference>
<evidence type="ECO:0000313" key="3">
    <source>
        <dbReference type="EMBL" id="WNM21832.1"/>
    </source>
</evidence>
<sequence>MKSIYTCLFLFACFTLLAQKQYTFDYMVEYKNFEGNDNKKQTKIPYSIYLTNSKNNSYLAELTEKDSLTYWVDFLDHNSTTARVTINKSDFKKTEFIHIKCEDVKKYSNPYKYQVNNYHFTTPKDTIINNAIFKTYSITANDLKRQQKKKTGTYLYIVDKETDFHLPIFQQATTFEEYKVERGVPNGIFTKIVFIDYLNKIKYHQERVNYLPIDKKIVIPADCN</sequence>
<gene>
    <name evidence="3" type="ORF">RN605_00405</name>
    <name evidence="2" type="ORF">RN608_07105</name>
</gene>
<dbReference type="EMBL" id="CP134878">
    <property type="protein sequence ID" value="WNM17779.1"/>
    <property type="molecule type" value="Genomic_DNA"/>
</dbReference>
<protein>
    <submittedName>
        <fullName evidence="2">Uncharacterized protein</fullName>
    </submittedName>
</protein>
<dbReference type="AlphaFoldDB" id="A0AA96ESF4"/>
<name>A0AA96ESF4_9FLAO</name>
<reference evidence="2 4" key="1">
    <citation type="submission" date="2023-09" db="EMBL/GenBank/DDBJ databases">
        <title>Flavobacterium sp. a novel bacteria isolate from Pepper rhizosphere.</title>
        <authorList>
            <person name="Peng Y."/>
            <person name="Lee J."/>
        </authorList>
    </citation>
    <scope>NUCLEOTIDE SEQUENCE</scope>
    <source>
        <strain evidence="2">PMR2A8</strain>
        <strain evidence="3 4">PMTSA4</strain>
    </source>
</reference>
<feature type="chain" id="PRO_5044705082" evidence="1">
    <location>
        <begin position="19"/>
        <end position="224"/>
    </location>
</feature>
<accession>A0AA96ESF4</accession>
<organism evidence="2">
    <name type="scientific">Flavobacterium capsici</name>
    <dbReference type="NCBI Taxonomy" id="3075618"/>
    <lineage>
        <taxon>Bacteria</taxon>
        <taxon>Pseudomonadati</taxon>
        <taxon>Bacteroidota</taxon>
        <taxon>Flavobacteriia</taxon>
        <taxon>Flavobacteriales</taxon>
        <taxon>Flavobacteriaceae</taxon>
        <taxon>Flavobacterium</taxon>
    </lineage>
</organism>
<feature type="signal peptide" evidence="1">
    <location>
        <begin position="1"/>
        <end position="18"/>
    </location>
</feature>
<evidence type="ECO:0000256" key="1">
    <source>
        <dbReference type="SAM" id="SignalP"/>
    </source>
</evidence>
<dbReference type="RefSeq" id="WP_313321429.1">
    <property type="nucleotide sequence ID" value="NZ_CP134878.1"/>
</dbReference>
<proteinExistence type="predicted"/>
<evidence type="ECO:0000313" key="4">
    <source>
        <dbReference type="Proteomes" id="UP001304515"/>
    </source>
</evidence>
<keyword evidence="1" id="KW-0732">Signal</keyword>
<dbReference type="KEGG" id="fcj:RN605_00405"/>
<accession>A0AA96F110</accession>
<evidence type="ECO:0000313" key="2">
    <source>
        <dbReference type="EMBL" id="WNM17779.1"/>
    </source>
</evidence>
<keyword evidence="4" id="KW-1185">Reference proteome</keyword>